<dbReference type="InterPro" id="IPR036885">
    <property type="entry name" value="SWIB_MDM2_dom_sf"/>
</dbReference>
<dbReference type="EMBL" id="CM004469">
    <property type="protein sequence ID" value="OCT91781.1"/>
    <property type="molecule type" value="Genomic_DNA"/>
</dbReference>
<dbReference type="Proteomes" id="UP000694892">
    <property type="component" value="Chromosome 2S"/>
</dbReference>
<evidence type="ECO:0000313" key="2">
    <source>
        <dbReference type="Proteomes" id="UP000694892"/>
    </source>
</evidence>
<feature type="non-terminal residue" evidence="1">
    <location>
        <position position="1"/>
    </location>
</feature>
<evidence type="ECO:0000313" key="1">
    <source>
        <dbReference type="EMBL" id="OCT91781.1"/>
    </source>
</evidence>
<feature type="non-terminal residue" evidence="1">
    <location>
        <position position="25"/>
    </location>
</feature>
<dbReference type="Gene3D" id="1.10.245.10">
    <property type="entry name" value="SWIB/MDM2 domain"/>
    <property type="match status" value="1"/>
</dbReference>
<accession>A0A974DIT4</accession>
<dbReference type="SUPFAM" id="SSF47592">
    <property type="entry name" value="SWIB/MDM2 domain"/>
    <property type="match status" value="1"/>
</dbReference>
<sequence length="25" mass="2713">VRVQPALLKILQSAGAKGDMFTLKQ</sequence>
<reference evidence="2" key="1">
    <citation type="journal article" date="2016" name="Nature">
        <title>Genome evolution in the allotetraploid frog Xenopus laevis.</title>
        <authorList>
            <person name="Session A.M."/>
            <person name="Uno Y."/>
            <person name="Kwon T."/>
            <person name="Chapman J.A."/>
            <person name="Toyoda A."/>
            <person name="Takahashi S."/>
            <person name="Fukui A."/>
            <person name="Hikosaka A."/>
            <person name="Suzuki A."/>
            <person name="Kondo M."/>
            <person name="van Heeringen S.J."/>
            <person name="Quigley I."/>
            <person name="Heinz S."/>
            <person name="Ogino H."/>
            <person name="Ochi H."/>
            <person name="Hellsten U."/>
            <person name="Lyons J.B."/>
            <person name="Simakov O."/>
            <person name="Putnam N."/>
            <person name="Stites J."/>
            <person name="Kuroki Y."/>
            <person name="Tanaka T."/>
            <person name="Michiue T."/>
            <person name="Watanabe M."/>
            <person name="Bogdanovic O."/>
            <person name="Lister R."/>
            <person name="Georgiou G."/>
            <person name="Paranjpe S.S."/>
            <person name="van Kruijsbergen I."/>
            <person name="Shu S."/>
            <person name="Carlson J."/>
            <person name="Kinoshita T."/>
            <person name="Ohta Y."/>
            <person name="Mawaribuchi S."/>
            <person name="Jenkins J."/>
            <person name="Grimwood J."/>
            <person name="Schmutz J."/>
            <person name="Mitros T."/>
            <person name="Mozaffari S.V."/>
            <person name="Suzuki Y."/>
            <person name="Haramoto Y."/>
            <person name="Yamamoto T.S."/>
            <person name="Takagi C."/>
            <person name="Heald R."/>
            <person name="Miller K."/>
            <person name="Haudenschild C."/>
            <person name="Kitzman J."/>
            <person name="Nakayama T."/>
            <person name="Izutsu Y."/>
            <person name="Robert J."/>
            <person name="Fortriede J."/>
            <person name="Burns K."/>
            <person name="Lotay V."/>
            <person name="Karimi K."/>
            <person name="Yasuoka Y."/>
            <person name="Dichmann D.S."/>
            <person name="Flajnik M.F."/>
            <person name="Houston D.W."/>
            <person name="Shendure J."/>
            <person name="DuPasquier L."/>
            <person name="Vize P.D."/>
            <person name="Zorn A.M."/>
            <person name="Ito M."/>
            <person name="Marcotte E.M."/>
            <person name="Wallingford J.B."/>
            <person name="Ito Y."/>
            <person name="Asashima M."/>
            <person name="Ueno N."/>
            <person name="Matsuda Y."/>
            <person name="Veenstra G.J."/>
            <person name="Fujiyama A."/>
            <person name="Harland R.M."/>
            <person name="Taira M."/>
            <person name="Rokhsar D.S."/>
        </authorList>
    </citation>
    <scope>NUCLEOTIDE SEQUENCE [LARGE SCALE GENOMIC DNA]</scope>
    <source>
        <strain evidence="2">J</strain>
    </source>
</reference>
<gene>
    <name evidence="1" type="ORF">XELAEV_180148353mg</name>
</gene>
<dbReference type="AlphaFoldDB" id="A0A974DIT4"/>
<proteinExistence type="predicted"/>
<name>A0A974DIT4_XENLA</name>
<protein>
    <submittedName>
        <fullName evidence="1">Uncharacterized protein</fullName>
    </submittedName>
</protein>
<organism evidence="1 2">
    <name type="scientific">Xenopus laevis</name>
    <name type="common">African clawed frog</name>
    <dbReference type="NCBI Taxonomy" id="8355"/>
    <lineage>
        <taxon>Eukaryota</taxon>
        <taxon>Metazoa</taxon>
        <taxon>Chordata</taxon>
        <taxon>Craniata</taxon>
        <taxon>Vertebrata</taxon>
        <taxon>Euteleostomi</taxon>
        <taxon>Amphibia</taxon>
        <taxon>Batrachia</taxon>
        <taxon>Anura</taxon>
        <taxon>Pipoidea</taxon>
        <taxon>Pipidae</taxon>
        <taxon>Xenopodinae</taxon>
        <taxon>Xenopus</taxon>
        <taxon>Xenopus</taxon>
    </lineage>
</organism>